<dbReference type="GO" id="GO:0005886">
    <property type="term" value="C:plasma membrane"/>
    <property type="evidence" value="ECO:0007669"/>
    <property type="project" value="UniProtKB-SubCell"/>
</dbReference>
<evidence type="ECO:0000256" key="4">
    <source>
        <dbReference type="ARBA" id="ARBA00022692"/>
    </source>
</evidence>
<dbReference type="OrthoDB" id="3542802at2"/>
<protein>
    <recommendedName>
        <fullName evidence="9">Polysaccharide chain length determinant N-terminal domain-containing protein</fullName>
    </recommendedName>
</protein>
<evidence type="ECO:0000256" key="6">
    <source>
        <dbReference type="ARBA" id="ARBA00023136"/>
    </source>
</evidence>
<dbReference type="InterPro" id="IPR050445">
    <property type="entry name" value="Bact_polysacc_biosynth/exp"/>
</dbReference>
<keyword evidence="11" id="KW-1185">Reference proteome</keyword>
<dbReference type="AlphaFoldDB" id="A0A5S4GIX1"/>
<accession>A0A5S4GIX1</accession>
<evidence type="ECO:0000313" key="10">
    <source>
        <dbReference type="EMBL" id="TMR32692.1"/>
    </source>
</evidence>
<comment type="subcellular location">
    <subcellularLocation>
        <location evidence="1">Cell membrane</location>
        <topology evidence="1">Multi-pass membrane protein</topology>
    </subcellularLocation>
</comment>
<keyword evidence="3" id="KW-1003">Cell membrane</keyword>
<comment type="similarity">
    <text evidence="2">Belongs to the CpsC/CapA family.</text>
</comment>
<evidence type="ECO:0000256" key="2">
    <source>
        <dbReference type="ARBA" id="ARBA00006683"/>
    </source>
</evidence>
<evidence type="ECO:0000256" key="7">
    <source>
        <dbReference type="SAM" id="MobiDB-lite"/>
    </source>
</evidence>
<evidence type="ECO:0000313" key="11">
    <source>
        <dbReference type="Proteomes" id="UP000306628"/>
    </source>
</evidence>
<organism evidence="10 11">
    <name type="scientific">Nonomuraea zeae</name>
    <dbReference type="NCBI Taxonomy" id="1642303"/>
    <lineage>
        <taxon>Bacteria</taxon>
        <taxon>Bacillati</taxon>
        <taxon>Actinomycetota</taxon>
        <taxon>Actinomycetes</taxon>
        <taxon>Streptosporangiales</taxon>
        <taxon>Streptosporangiaceae</taxon>
        <taxon>Nonomuraea</taxon>
    </lineage>
</organism>
<reference evidence="10 11" key="1">
    <citation type="submission" date="2019-05" db="EMBL/GenBank/DDBJ databases">
        <title>Draft genome sequence of Nonomuraea zeae DSM 100528.</title>
        <authorList>
            <person name="Saricaoglu S."/>
            <person name="Isik K."/>
        </authorList>
    </citation>
    <scope>NUCLEOTIDE SEQUENCE [LARGE SCALE GENOMIC DNA]</scope>
    <source>
        <strain evidence="10 11">DSM 100528</strain>
    </source>
</reference>
<evidence type="ECO:0000259" key="9">
    <source>
        <dbReference type="Pfam" id="PF02706"/>
    </source>
</evidence>
<sequence length="495" mass="52560">MASPRRAKFSRHFPFRAIYCWPHQRKSWVFNLADNRPSYSGRTPRHVTQRRQSATFRTPSRRPSPMSSGTDLDEHLALLRRRWLLLVGCVVFGGTAGLALLRLTPPAYTATTQVLVMPVGTQEPGNQVTARQREPLNLDTEAQVAQSDVVAARASASLGTGLPAQVEVSVPPNSAVLWISVTAAEPAAAAAQSRAYAEAYLSNRRESTLAAMAEQQQAVLAKLKQVNTGIDTVLKQLPTLPKGGPERAIALQRQSVLNRQAASLALKYDALRTVAVTPGTVISQAVPPSAPSSPSLPLYLGTGLMAGLLTGSAAAYLRDRLDRRLRTAADVERLTGLPVLSDLSSPREHGALHDLACAVVAACPGKRLLVKALPADLYASSLAEPLAVSAPLSVLDGSDVRDLARADAALLLVRLGHVTSAQVAAAVRQLGTHDVPIVGVVTATDAVPSFVPLLEPRTHTSLGKLVATGELEVSVSAETTPMQALHQPRRPGQPT</sequence>
<keyword evidence="5 8" id="KW-1133">Transmembrane helix</keyword>
<keyword evidence="4 8" id="KW-0812">Transmembrane</keyword>
<dbReference type="Pfam" id="PF02706">
    <property type="entry name" value="Wzz"/>
    <property type="match status" value="1"/>
</dbReference>
<keyword evidence="6 8" id="KW-0472">Membrane</keyword>
<name>A0A5S4GIX1_9ACTN</name>
<dbReference type="EMBL" id="VCKX01000066">
    <property type="protein sequence ID" value="TMR32692.1"/>
    <property type="molecule type" value="Genomic_DNA"/>
</dbReference>
<dbReference type="PANTHER" id="PTHR32309">
    <property type="entry name" value="TYROSINE-PROTEIN KINASE"/>
    <property type="match status" value="1"/>
</dbReference>
<dbReference type="PANTHER" id="PTHR32309:SF31">
    <property type="entry name" value="CAPSULAR EXOPOLYSACCHARIDE FAMILY"/>
    <property type="match status" value="1"/>
</dbReference>
<feature type="domain" description="Polysaccharide chain length determinant N-terminal" evidence="9">
    <location>
        <begin position="71"/>
        <end position="154"/>
    </location>
</feature>
<evidence type="ECO:0000256" key="3">
    <source>
        <dbReference type="ARBA" id="ARBA00022475"/>
    </source>
</evidence>
<comment type="caution">
    <text evidence="10">The sequence shown here is derived from an EMBL/GenBank/DDBJ whole genome shotgun (WGS) entry which is preliminary data.</text>
</comment>
<evidence type="ECO:0000256" key="5">
    <source>
        <dbReference type="ARBA" id="ARBA00022989"/>
    </source>
</evidence>
<feature type="region of interest" description="Disordered" evidence="7">
    <location>
        <begin position="39"/>
        <end position="69"/>
    </location>
</feature>
<dbReference type="Proteomes" id="UP000306628">
    <property type="component" value="Unassembled WGS sequence"/>
</dbReference>
<evidence type="ECO:0000256" key="1">
    <source>
        <dbReference type="ARBA" id="ARBA00004651"/>
    </source>
</evidence>
<dbReference type="InterPro" id="IPR003856">
    <property type="entry name" value="LPS_length_determ_N"/>
</dbReference>
<evidence type="ECO:0000256" key="8">
    <source>
        <dbReference type="SAM" id="Phobius"/>
    </source>
</evidence>
<feature type="compositionally biased region" description="Low complexity" evidence="7">
    <location>
        <begin position="53"/>
        <end position="69"/>
    </location>
</feature>
<gene>
    <name evidence="10" type="ORF">ETD85_22100</name>
</gene>
<proteinExistence type="inferred from homology"/>
<feature type="transmembrane region" description="Helical" evidence="8">
    <location>
        <begin position="83"/>
        <end position="103"/>
    </location>
</feature>